<dbReference type="Proteomes" id="UP001168877">
    <property type="component" value="Unassembled WGS sequence"/>
</dbReference>
<gene>
    <name evidence="1" type="ORF">LWI29_035783</name>
</gene>
<accession>A0AA39RP15</accession>
<comment type="caution">
    <text evidence="1">The sequence shown here is derived from an EMBL/GenBank/DDBJ whole genome shotgun (WGS) entry which is preliminary data.</text>
</comment>
<name>A0AA39RP15_ACESA</name>
<proteinExistence type="predicted"/>
<organism evidence="1 2">
    <name type="scientific">Acer saccharum</name>
    <name type="common">Sugar maple</name>
    <dbReference type="NCBI Taxonomy" id="4024"/>
    <lineage>
        <taxon>Eukaryota</taxon>
        <taxon>Viridiplantae</taxon>
        <taxon>Streptophyta</taxon>
        <taxon>Embryophyta</taxon>
        <taxon>Tracheophyta</taxon>
        <taxon>Spermatophyta</taxon>
        <taxon>Magnoliopsida</taxon>
        <taxon>eudicotyledons</taxon>
        <taxon>Gunneridae</taxon>
        <taxon>Pentapetalae</taxon>
        <taxon>rosids</taxon>
        <taxon>malvids</taxon>
        <taxon>Sapindales</taxon>
        <taxon>Sapindaceae</taxon>
        <taxon>Hippocastanoideae</taxon>
        <taxon>Acereae</taxon>
        <taxon>Acer</taxon>
    </lineage>
</organism>
<sequence>MGVETFVLFSESFGAPMGVETFMLLSESFGAPMGVENFVLLSESFGEAIMGSTSSGGLHSMGSSRAYHLPSLIYRHPSWIPSQRCKGLFTCPPDYLRKLALLMVGSF</sequence>
<reference evidence="1" key="2">
    <citation type="submission" date="2023-06" db="EMBL/GenBank/DDBJ databases">
        <authorList>
            <person name="Swenson N.G."/>
            <person name="Wegrzyn J.L."/>
            <person name="Mcevoy S.L."/>
        </authorList>
    </citation>
    <scope>NUCLEOTIDE SEQUENCE</scope>
    <source>
        <strain evidence="1">NS2018</strain>
        <tissue evidence="1">Leaf</tissue>
    </source>
</reference>
<evidence type="ECO:0000313" key="2">
    <source>
        <dbReference type="Proteomes" id="UP001168877"/>
    </source>
</evidence>
<dbReference type="AlphaFoldDB" id="A0AA39RP15"/>
<dbReference type="EMBL" id="JAUESC010000386">
    <property type="protein sequence ID" value="KAK0577609.1"/>
    <property type="molecule type" value="Genomic_DNA"/>
</dbReference>
<protein>
    <submittedName>
        <fullName evidence="1">Uncharacterized protein</fullName>
    </submittedName>
</protein>
<evidence type="ECO:0000313" key="1">
    <source>
        <dbReference type="EMBL" id="KAK0577609.1"/>
    </source>
</evidence>
<keyword evidence="2" id="KW-1185">Reference proteome</keyword>
<reference evidence="1" key="1">
    <citation type="journal article" date="2022" name="Plant J.">
        <title>Strategies of tolerance reflected in two North American maple genomes.</title>
        <authorList>
            <person name="McEvoy S.L."/>
            <person name="Sezen U.U."/>
            <person name="Trouern-Trend A."/>
            <person name="McMahon S.M."/>
            <person name="Schaberg P.G."/>
            <person name="Yang J."/>
            <person name="Wegrzyn J.L."/>
            <person name="Swenson N.G."/>
        </authorList>
    </citation>
    <scope>NUCLEOTIDE SEQUENCE</scope>
    <source>
        <strain evidence="1">NS2018</strain>
    </source>
</reference>